<dbReference type="Pfam" id="PF03401">
    <property type="entry name" value="TctC"/>
    <property type="match status" value="1"/>
</dbReference>
<reference evidence="3 4" key="1">
    <citation type="submission" date="2020-10" db="EMBL/GenBank/DDBJ databases">
        <title>Sequencing the genomes of 1000 actinobacteria strains.</title>
        <authorList>
            <person name="Klenk H.-P."/>
        </authorList>
    </citation>
    <scope>NUCLEOTIDE SEQUENCE [LARGE SCALE GENOMIC DNA]</scope>
    <source>
        <strain evidence="3 4">DSM 15474</strain>
    </source>
</reference>
<dbReference type="PANTHER" id="PTHR42928">
    <property type="entry name" value="TRICARBOXYLATE-BINDING PROTEIN"/>
    <property type="match status" value="1"/>
</dbReference>
<proteinExistence type="inferred from homology"/>
<evidence type="ECO:0000256" key="1">
    <source>
        <dbReference type="ARBA" id="ARBA00006987"/>
    </source>
</evidence>
<dbReference type="RefSeq" id="WP_192591571.1">
    <property type="nucleotide sequence ID" value="NZ_JADBEE010000001.1"/>
</dbReference>
<comment type="caution">
    <text evidence="3">The sequence shown here is derived from an EMBL/GenBank/DDBJ whole genome shotgun (WGS) entry which is preliminary data.</text>
</comment>
<name>A0ABR9J793_9MICC</name>
<dbReference type="SUPFAM" id="SSF53850">
    <property type="entry name" value="Periplasmic binding protein-like II"/>
    <property type="match status" value="1"/>
</dbReference>
<dbReference type="InterPro" id="IPR005064">
    <property type="entry name" value="BUG"/>
</dbReference>
<protein>
    <submittedName>
        <fullName evidence="3">Tricarboxylic transport membrane protein</fullName>
    </submittedName>
</protein>
<dbReference type="EMBL" id="JADBEE010000001">
    <property type="protein sequence ID" value="MBE1514868.1"/>
    <property type="molecule type" value="Genomic_DNA"/>
</dbReference>
<organism evidence="3 4">
    <name type="scientific">Nesterenkonia halotolerans</name>
    <dbReference type="NCBI Taxonomy" id="225325"/>
    <lineage>
        <taxon>Bacteria</taxon>
        <taxon>Bacillati</taxon>
        <taxon>Actinomycetota</taxon>
        <taxon>Actinomycetes</taxon>
        <taxon>Micrococcales</taxon>
        <taxon>Micrococcaceae</taxon>
        <taxon>Nesterenkonia</taxon>
    </lineage>
</organism>
<dbReference type="PIRSF" id="PIRSF017082">
    <property type="entry name" value="YflP"/>
    <property type="match status" value="1"/>
</dbReference>
<gene>
    <name evidence="3" type="ORF">H4W26_001623</name>
</gene>
<evidence type="ECO:0000313" key="3">
    <source>
        <dbReference type="EMBL" id="MBE1514868.1"/>
    </source>
</evidence>
<keyword evidence="4" id="KW-1185">Reference proteome</keyword>
<dbReference type="InterPro" id="IPR042100">
    <property type="entry name" value="Bug_dom1"/>
</dbReference>
<keyword evidence="2" id="KW-1133">Transmembrane helix</keyword>
<feature type="transmembrane region" description="Helical" evidence="2">
    <location>
        <begin position="21"/>
        <end position="39"/>
    </location>
</feature>
<keyword evidence="2" id="KW-0472">Membrane</keyword>
<dbReference type="Gene3D" id="3.40.190.150">
    <property type="entry name" value="Bordetella uptake gene, domain 1"/>
    <property type="match status" value="1"/>
</dbReference>
<dbReference type="Proteomes" id="UP000636579">
    <property type="component" value="Unassembled WGS sequence"/>
</dbReference>
<sequence length="338" mass="35969">MSHPVNADSTSRSTFRKISTIIFAVVAVICIGSASFFSVQSASGGTDVRSNMTLVAPAAAGGGWDTFQRELQQSLQTNDLVSNVQVINVPGAGGTIAIGNVASLPDANNLMVGGTGQIAAQIQFGTESQLQDVLPVAKVLEEYDIIVVPADSPYETMDELVEAWREDPSGTPWTGGGSFDQLVITETALESDISPSEMTYIPSDGGGEAIQALLNGTAEASAGGFADMYPQVESGRLRVLGVVAEERLEGVDDIPTLAEQGYDVTLTNWRALFAPPSATEEEIAELAQVVDEAVVTPEWEATVEQNYWREAPLQGEELDDYIAEETERIAGLFEEMGQ</sequence>
<comment type="similarity">
    <text evidence="1">Belongs to the UPF0065 (bug) family.</text>
</comment>
<dbReference type="PANTHER" id="PTHR42928:SF3">
    <property type="entry name" value="UPF0065 PROTEIN YFLP"/>
    <property type="match status" value="1"/>
</dbReference>
<dbReference type="CDD" id="cd07012">
    <property type="entry name" value="PBP2_Bug_TTT"/>
    <property type="match status" value="1"/>
</dbReference>
<keyword evidence="2" id="KW-0812">Transmembrane</keyword>
<dbReference type="Gene3D" id="3.40.190.10">
    <property type="entry name" value="Periplasmic binding protein-like II"/>
    <property type="match status" value="1"/>
</dbReference>
<accession>A0ABR9J793</accession>
<evidence type="ECO:0000256" key="2">
    <source>
        <dbReference type="SAM" id="Phobius"/>
    </source>
</evidence>
<evidence type="ECO:0000313" key="4">
    <source>
        <dbReference type="Proteomes" id="UP000636579"/>
    </source>
</evidence>